<comment type="similarity">
    <text evidence="1">Belongs to the short-chain dehydrogenases/reductases (SDR) family.</text>
</comment>
<feature type="domain" description="Ketoreductase" evidence="3">
    <location>
        <begin position="7"/>
        <end position="169"/>
    </location>
</feature>
<evidence type="ECO:0000256" key="2">
    <source>
        <dbReference type="ARBA" id="ARBA00023002"/>
    </source>
</evidence>
<comment type="caution">
    <text evidence="4">The sequence shown here is derived from an EMBL/GenBank/DDBJ whole genome shotgun (WGS) entry which is preliminary data.</text>
</comment>
<dbReference type="InterPro" id="IPR057326">
    <property type="entry name" value="KR_dom"/>
</dbReference>
<dbReference type="InterPro" id="IPR036291">
    <property type="entry name" value="NAD(P)-bd_dom_sf"/>
</dbReference>
<dbReference type="Gene3D" id="3.40.50.720">
    <property type="entry name" value="NAD(P)-binding Rossmann-like Domain"/>
    <property type="match status" value="1"/>
</dbReference>
<proteinExistence type="inferred from homology"/>
<dbReference type="InterPro" id="IPR002347">
    <property type="entry name" value="SDR_fam"/>
</dbReference>
<evidence type="ECO:0000313" key="4">
    <source>
        <dbReference type="EMBL" id="MBA8808480.1"/>
    </source>
</evidence>
<keyword evidence="5" id="KW-1185">Reference proteome</keyword>
<dbReference type="SMART" id="SM00822">
    <property type="entry name" value="PKS_KR"/>
    <property type="match status" value="1"/>
</dbReference>
<protein>
    <submittedName>
        <fullName evidence="4">NAD(P)-dependent dehydrogenase (Short-subunit alcohol dehydrogenase family)</fullName>
    </submittedName>
</protein>
<dbReference type="AlphaFoldDB" id="A0A7W3J8Z0"/>
<name>A0A7W3J8Z0_9MICO</name>
<evidence type="ECO:0000256" key="1">
    <source>
        <dbReference type="ARBA" id="ARBA00006484"/>
    </source>
</evidence>
<organism evidence="4 5">
    <name type="scientific">Promicromonospora sukumoe</name>
    <dbReference type="NCBI Taxonomy" id="88382"/>
    <lineage>
        <taxon>Bacteria</taxon>
        <taxon>Bacillati</taxon>
        <taxon>Actinomycetota</taxon>
        <taxon>Actinomycetes</taxon>
        <taxon>Micrococcales</taxon>
        <taxon>Promicromonosporaceae</taxon>
        <taxon>Promicromonospora</taxon>
    </lineage>
</organism>
<dbReference type="Proteomes" id="UP000540568">
    <property type="component" value="Unassembled WGS sequence"/>
</dbReference>
<keyword evidence="2" id="KW-0560">Oxidoreductase</keyword>
<evidence type="ECO:0000259" key="3">
    <source>
        <dbReference type="SMART" id="SM00822"/>
    </source>
</evidence>
<dbReference type="PANTHER" id="PTHR24321:SF14">
    <property type="entry name" value="SHORT-CHAIN TYPE DEHYDROGENASE_REDUCTASE BLR2146-RELATED"/>
    <property type="match status" value="1"/>
</dbReference>
<dbReference type="SUPFAM" id="SSF51735">
    <property type="entry name" value="NAD(P)-binding Rossmann-fold domains"/>
    <property type="match status" value="1"/>
</dbReference>
<reference evidence="4 5" key="1">
    <citation type="submission" date="2020-07" db="EMBL/GenBank/DDBJ databases">
        <title>Sequencing the genomes of 1000 actinobacteria strains.</title>
        <authorList>
            <person name="Klenk H.-P."/>
        </authorList>
    </citation>
    <scope>NUCLEOTIDE SEQUENCE [LARGE SCALE GENOMIC DNA]</scope>
    <source>
        <strain evidence="4 5">DSM 44121</strain>
    </source>
</reference>
<dbReference type="PRINTS" id="PR00081">
    <property type="entry name" value="GDHRDH"/>
</dbReference>
<dbReference type="EMBL" id="JACGWV010000001">
    <property type="protein sequence ID" value="MBA8808480.1"/>
    <property type="molecule type" value="Genomic_DNA"/>
</dbReference>
<dbReference type="GO" id="GO:0016491">
    <property type="term" value="F:oxidoreductase activity"/>
    <property type="evidence" value="ECO:0007669"/>
    <property type="project" value="UniProtKB-KW"/>
</dbReference>
<sequence>MTQHTGRTYVVTGTDSGIGAAVAARLADDGARVVRCGITEAADVRADLTTATGRAAAIEQVRVLAPDGLDGVALVAGSPEGRVAVGLNYFGTVALLTALRADLARRPAPRAVVVSSASSLSAGEADLVDACLAGDEPRALAVADRMAARGRGGVVYRSTKIALNRWLRRTAVRDEWAGAGIPLNAVAPGIVETGTARRTLLADPASVRVLRDALPQPLGLPGPVEPVAATIAWLLTPDAGFITGQVIYADGGAEVSLRGEAPFTAGVRYGPVRLARMIGWTVLGRLRTRT</sequence>
<accession>A0A7W3J8Z0</accession>
<dbReference type="RefSeq" id="WP_182616501.1">
    <property type="nucleotide sequence ID" value="NZ_BAAATF010000003.1"/>
</dbReference>
<gene>
    <name evidence="4" type="ORF">FHX71_002422</name>
</gene>
<evidence type="ECO:0000313" key="5">
    <source>
        <dbReference type="Proteomes" id="UP000540568"/>
    </source>
</evidence>
<dbReference type="PANTHER" id="PTHR24321">
    <property type="entry name" value="DEHYDROGENASES, SHORT CHAIN"/>
    <property type="match status" value="1"/>
</dbReference>
<dbReference type="Pfam" id="PF13561">
    <property type="entry name" value="adh_short_C2"/>
    <property type="match status" value="1"/>
</dbReference>